<proteinExistence type="inferred from homology"/>
<organism evidence="9 10">
    <name type="scientific">Kazachstania africana (strain ATCC 22294 / BCRC 22015 / CBS 2517 / CECT 1963 / NBRC 1671 / NRRL Y-8276)</name>
    <name type="common">Yeast</name>
    <name type="synonym">Kluyveromyces africanus</name>
    <dbReference type="NCBI Taxonomy" id="1071382"/>
    <lineage>
        <taxon>Eukaryota</taxon>
        <taxon>Fungi</taxon>
        <taxon>Dikarya</taxon>
        <taxon>Ascomycota</taxon>
        <taxon>Saccharomycotina</taxon>
        <taxon>Saccharomycetes</taxon>
        <taxon>Saccharomycetales</taxon>
        <taxon>Saccharomycetaceae</taxon>
        <taxon>Kazachstania</taxon>
    </lineage>
</organism>
<dbReference type="GeneID" id="13882916"/>
<gene>
    <name evidence="9" type="primary">KAFR0B02370</name>
    <name evidence="9" type="ORF">KAFR_0B02370</name>
</gene>
<evidence type="ECO:0000256" key="1">
    <source>
        <dbReference type="ARBA" id="ARBA00000707"/>
    </source>
</evidence>
<sequence length="829" mass="93665">MSENNEESYSMYPKTSSPPPPHANMHFPMYQSPVPMYAYPQNPYMYATGPTQAPSYHFKLMNQNQVMYQNGGSIPQQNSTPSTLKKKWNNNNNITNNTGTNGSTNVAKSHTYYPGQSQAYYPASSMNKNNSATAAYDPYKFDVSKISYEEMKKDFPVFINTDADEFVKARAKRHELRLKMLSSKEKLIVSTKKEKKEDNKVEVESKAEIEEIPEMEETTIASELVEDKAEEKSSKIVKPKVQESDASHKKTEKHKKKEKREEEVKKSNSTTPSPSATPVSTATPSTPPIVAPAPTKQQPVTKSWSAIASSGIAKSKPASISRPASSNYSTPLPSPLHTPQKKDTRYVPPSTKGAEPLGSVTLRMCFDPDYIGYVLKKDSENDLLPLKSIFPRGIINTANVCFLSSVLQVLLYCQPFIDVLNVLSTRNVHSRIASSQSKLLDACITIYKQFDRENFLESKKRQQSVEDEIEDNEKTPTYGSVIDAINPDEFYRTISTIPKFKDLQWGQQEDAEEFLTHLLDQLHEELVASINLLSENEIQNILQSINDQELKVFFIRNLSRFKKSEFLNNASVQLQELISKYGNASEENEEDGWHEVSSSGKRSKKNKTAAKRTVEVIPSPISKLFGGQFRSVLDIPNNKERQSITLDPFQTIQLDISDSSVIDLEGAFKKFSEFELIPFRTSSGTDVEAKKQTFIDKLPEVLLIQLKRFSFVSNVGKSNDMTNYNAYNGRIEKIRKKINYGHELIIPSESVSSNATMSNREYSLTGVIYHHGLSPDGGHYTADVLHSESKKWYRIDDVNINELEEDDVLKGGEEDNDSRTAYILMYQKK</sequence>
<evidence type="ECO:0000256" key="6">
    <source>
        <dbReference type="RuleBase" id="RU366025"/>
    </source>
</evidence>
<dbReference type="CDD" id="cd02257">
    <property type="entry name" value="Peptidase_C19"/>
    <property type="match status" value="1"/>
</dbReference>
<evidence type="ECO:0000259" key="8">
    <source>
        <dbReference type="PROSITE" id="PS50235"/>
    </source>
</evidence>
<dbReference type="RefSeq" id="XP_003955670.1">
    <property type="nucleotide sequence ID" value="XM_003955621.1"/>
</dbReference>
<dbReference type="MEROPS" id="C19.004"/>
<dbReference type="GO" id="GO:0047484">
    <property type="term" value="P:regulation of response to osmotic stress"/>
    <property type="evidence" value="ECO:0007669"/>
    <property type="project" value="EnsemblFungi"/>
</dbReference>
<dbReference type="OrthoDB" id="429671at2759"/>
<dbReference type="PANTHER" id="PTHR24006:SF687">
    <property type="entry name" value="UBIQUITIN CARBOXYL-TERMINAL HYDROLASE 10"/>
    <property type="match status" value="1"/>
</dbReference>
<dbReference type="InterPro" id="IPR038765">
    <property type="entry name" value="Papain-like_cys_pep_sf"/>
</dbReference>
<evidence type="ECO:0000256" key="3">
    <source>
        <dbReference type="ARBA" id="ARBA00022786"/>
    </source>
</evidence>
<dbReference type="GO" id="GO:0060628">
    <property type="term" value="P:regulation of ER to Golgi vesicle-mediated transport"/>
    <property type="evidence" value="ECO:0007669"/>
    <property type="project" value="EnsemblFungi"/>
</dbReference>
<keyword evidence="3 6" id="KW-0833">Ubl conjugation pathway</keyword>
<evidence type="ECO:0000256" key="2">
    <source>
        <dbReference type="ARBA" id="ARBA00022670"/>
    </source>
</evidence>
<keyword evidence="10" id="KW-1185">Reference proteome</keyword>
<feature type="compositionally biased region" description="Polar residues" evidence="7">
    <location>
        <begin position="322"/>
        <end position="331"/>
    </location>
</feature>
<comment type="catalytic activity">
    <reaction evidence="1 6">
        <text>Thiol-dependent hydrolysis of ester, thioester, amide, peptide and isopeptide bonds formed by the C-terminal Gly of ubiquitin (a 76-residue protein attached to proteins as an intracellular targeting signal).</text>
        <dbReference type="EC" id="3.4.19.12"/>
    </reaction>
</comment>
<feature type="region of interest" description="Disordered" evidence="7">
    <location>
        <begin position="1"/>
        <end position="20"/>
    </location>
</feature>
<feature type="compositionally biased region" description="Low complexity" evidence="7">
    <location>
        <begin position="269"/>
        <end position="284"/>
    </location>
</feature>
<feature type="compositionally biased region" description="Basic and acidic residues" evidence="7">
    <location>
        <begin position="225"/>
        <end position="249"/>
    </location>
</feature>
<dbReference type="GO" id="GO:0006508">
    <property type="term" value="P:proteolysis"/>
    <property type="evidence" value="ECO:0007669"/>
    <property type="project" value="UniProtKB-KW"/>
</dbReference>
<dbReference type="PANTHER" id="PTHR24006">
    <property type="entry name" value="UBIQUITIN CARBOXYL-TERMINAL HYDROLASE"/>
    <property type="match status" value="1"/>
</dbReference>
<reference evidence="9 10" key="1">
    <citation type="journal article" date="2011" name="Proc. Natl. Acad. Sci. U.S.A.">
        <title>Evolutionary erosion of yeast sex chromosomes by mating-type switching accidents.</title>
        <authorList>
            <person name="Gordon J.L."/>
            <person name="Armisen D."/>
            <person name="Proux-Wera E."/>
            <person name="Oheigeartaigh S.S."/>
            <person name="Byrne K.P."/>
            <person name="Wolfe K.H."/>
        </authorList>
    </citation>
    <scope>NUCLEOTIDE SEQUENCE [LARGE SCALE GENOMIC DNA]</scope>
    <source>
        <strain evidence="10">ATCC 22294 / BCRC 22015 / CBS 2517 / CECT 1963 / NBRC 1671 / NRRL Y-8276</strain>
    </source>
</reference>
<accession>H2AQ85</accession>
<evidence type="ECO:0000313" key="9">
    <source>
        <dbReference type="EMBL" id="CCF56535.1"/>
    </source>
</evidence>
<dbReference type="GO" id="GO:0003729">
    <property type="term" value="F:mRNA binding"/>
    <property type="evidence" value="ECO:0007669"/>
    <property type="project" value="EnsemblFungi"/>
</dbReference>
<evidence type="ECO:0000256" key="5">
    <source>
        <dbReference type="ARBA" id="ARBA00022807"/>
    </source>
</evidence>
<dbReference type="Proteomes" id="UP000005220">
    <property type="component" value="Chromosome 2"/>
</dbReference>
<evidence type="ECO:0000256" key="4">
    <source>
        <dbReference type="ARBA" id="ARBA00022801"/>
    </source>
</evidence>
<dbReference type="GO" id="GO:0005634">
    <property type="term" value="C:nucleus"/>
    <property type="evidence" value="ECO:0007669"/>
    <property type="project" value="TreeGrafter"/>
</dbReference>
<dbReference type="GO" id="GO:0045053">
    <property type="term" value="P:protein retention in Golgi apparatus"/>
    <property type="evidence" value="ECO:0007669"/>
    <property type="project" value="EnsemblFungi"/>
</dbReference>
<feature type="region of interest" description="Disordered" evidence="7">
    <location>
        <begin position="588"/>
        <end position="609"/>
    </location>
</feature>
<dbReference type="HOGENOM" id="CLU_015192_0_0_1"/>
<keyword evidence="2 6" id="KW-0645">Protease</keyword>
<dbReference type="KEGG" id="kaf:KAFR_0B02370"/>
<dbReference type="PROSITE" id="PS00972">
    <property type="entry name" value="USP_1"/>
    <property type="match status" value="1"/>
</dbReference>
<dbReference type="Pfam" id="PF00443">
    <property type="entry name" value="UCH"/>
    <property type="match status" value="1"/>
</dbReference>
<dbReference type="eggNOG" id="KOG1871">
    <property type="taxonomic scope" value="Eukaryota"/>
</dbReference>
<dbReference type="GO" id="GO:0016579">
    <property type="term" value="P:protein deubiquitination"/>
    <property type="evidence" value="ECO:0007669"/>
    <property type="project" value="EnsemblFungi"/>
</dbReference>
<keyword evidence="5 6" id="KW-0788">Thiol protease</keyword>
<dbReference type="PROSITE" id="PS00973">
    <property type="entry name" value="USP_2"/>
    <property type="match status" value="1"/>
</dbReference>
<feature type="domain" description="USP" evidence="8">
    <location>
        <begin position="392"/>
        <end position="829"/>
    </location>
</feature>
<comment type="similarity">
    <text evidence="6">Belongs to the peptidase C19 family.</text>
</comment>
<dbReference type="GO" id="GO:0005829">
    <property type="term" value="C:cytosol"/>
    <property type="evidence" value="ECO:0007669"/>
    <property type="project" value="EnsemblFungi"/>
</dbReference>
<dbReference type="PROSITE" id="PS50235">
    <property type="entry name" value="USP_3"/>
    <property type="match status" value="1"/>
</dbReference>
<dbReference type="GO" id="GO:0004843">
    <property type="term" value="F:cysteine-type deubiquitinase activity"/>
    <property type="evidence" value="ECO:0007669"/>
    <property type="project" value="UniProtKB-UniRule"/>
</dbReference>
<dbReference type="GO" id="GO:0005739">
    <property type="term" value="C:mitochondrion"/>
    <property type="evidence" value="ECO:0007669"/>
    <property type="project" value="EnsemblFungi"/>
</dbReference>
<dbReference type="GO" id="GO:1990861">
    <property type="term" value="C:Ubp3-Bre5 deubiquitination complex"/>
    <property type="evidence" value="ECO:0007669"/>
    <property type="project" value="EnsemblFungi"/>
</dbReference>
<dbReference type="InterPro" id="IPR028889">
    <property type="entry name" value="USP"/>
</dbReference>
<dbReference type="Gene3D" id="3.90.70.10">
    <property type="entry name" value="Cysteine proteinases"/>
    <property type="match status" value="1"/>
</dbReference>
<dbReference type="InterPro" id="IPR001394">
    <property type="entry name" value="Peptidase_C19_UCH"/>
</dbReference>
<dbReference type="InterPro" id="IPR018200">
    <property type="entry name" value="USP_CS"/>
</dbReference>
<dbReference type="InParanoid" id="H2AQ85"/>
<dbReference type="SUPFAM" id="SSF54001">
    <property type="entry name" value="Cysteine proteinases"/>
    <property type="match status" value="1"/>
</dbReference>
<dbReference type="AlphaFoldDB" id="H2AQ85"/>
<evidence type="ECO:0000313" key="10">
    <source>
        <dbReference type="Proteomes" id="UP000005220"/>
    </source>
</evidence>
<feature type="region of interest" description="Disordered" evidence="7">
    <location>
        <begin position="212"/>
        <end position="353"/>
    </location>
</feature>
<feature type="compositionally biased region" description="Low complexity" evidence="7">
    <location>
        <begin position="302"/>
        <end position="321"/>
    </location>
</feature>
<keyword evidence="4 6" id="KW-0378">Hydrolase</keyword>
<protein>
    <recommendedName>
        <fullName evidence="6">Ubiquitin carboxyl-terminal hydrolase</fullName>
        <ecNumber evidence="6">3.4.19.12</ecNumber>
    </recommendedName>
</protein>
<dbReference type="InterPro" id="IPR050164">
    <property type="entry name" value="Peptidase_C19"/>
</dbReference>
<dbReference type="EC" id="3.4.19.12" evidence="6"/>
<dbReference type="GO" id="GO:0034517">
    <property type="term" value="P:ribophagy"/>
    <property type="evidence" value="ECO:0007669"/>
    <property type="project" value="EnsemblFungi"/>
</dbReference>
<dbReference type="EMBL" id="HE650822">
    <property type="protein sequence ID" value="CCF56535.1"/>
    <property type="molecule type" value="Genomic_DNA"/>
</dbReference>
<dbReference type="FunCoup" id="H2AQ85">
    <property type="interactions" value="900"/>
</dbReference>
<dbReference type="STRING" id="1071382.H2AQ85"/>
<dbReference type="GO" id="GO:0034063">
    <property type="term" value="P:stress granule assembly"/>
    <property type="evidence" value="ECO:0007669"/>
    <property type="project" value="EnsemblFungi"/>
</dbReference>
<evidence type="ECO:0000256" key="7">
    <source>
        <dbReference type="SAM" id="MobiDB-lite"/>
    </source>
</evidence>
<name>H2AQ85_KAZAF</name>
<dbReference type="GO" id="GO:1901525">
    <property type="term" value="P:negative regulation of mitophagy"/>
    <property type="evidence" value="ECO:0007669"/>
    <property type="project" value="EnsemblFungi"/>
</dbReference>